<dbReference type="OMA" id="SYNIFKM"/>
<keyword evidence="4" id="KW-0624">Polysaccharide degradation</keyword>
<dbReference type="PANTHER" id="PTHR31490:SF1">
    <property type="entry name" value="ENDO-1,4-BETA-XYLANASE 1"/>
    <property type="match status" value="1"/>
</dbReference>
<dbReference type="HOGENOM" id="CLU_008797_4_1_1"/>
<dbReference type="Gene3D" id="2.60.120.260">
    <property type="entry name" value="Galactose-binding domain-like"/>
    <property type="match status" value="1"/>
</dbReference>
<reference evidence="7 9" key="2">
    <citation type="journal article" date="2013" name="Nature">
        <title>Insights into bilaterian evolution from three spiralian genomes.</title>
        <authorList>
            <person name="Simakov O."/>
            <person name="Marletaz F."/>
            <person name="Cho S.J."/>
            <person name="Edsinger-Gonzales E."/>
            <person name="Havlak P."/>
            <person name="Hellsten U."/>
            <person name="Kuo D.H."/>
            <person name="Larsson T."/>
            <person name="Lv J."/>
            <person name="Arendt D."/>
            <person name="Savage R."/>
            <person name="Osoegawa K."/>
            <person name="de Jong P."/>
            <person name="Grimwood J."/>
            <person name="Chapman J.A."/>
            <person name="Shapiro H."/>
            <person name="Aerts A."/>
            <person name="Otillar R.P."/>
            <person name="Terry A.Y."/>
            <person name="Boore J.L."/>
            <person name="Grigoriev I.V."/>
            <person name="Lindberg D.R."/>
            <person name="Seaver E.C."/>
            <person name="Weisblat D.A."/>
            <person name="Putnam N.H."/>
            <person name="Rokhsar D.S."/>
        </authorList>
    </citation>
    <scope>NUCLEOTIDE SEQUENCE</scope>
    <source>
        <strain evidence="7 9">I ESC-2004</strain>
    </source>
</reference>
<keyword evidence="2" id="KW-0378">Hydrolase</keyword>
<sequence>MLWFYLLSVFFMLNTTSSNGEKNLLENPEFEDEINGSNWGCRDEATCSMTRINRPFIGQYSAVVYNRSDSTEGCRQEVTNIKTNTAYKLSAVIKIINPVVEQHTMKLVVIQHIEYWNEREQVAIISDVRSNDGWIKMVGDFVTEPDCDYITVMFLVSEHEQVDYLVDSASLVEIEQDPQWQEKADERIEELRKGNAIFNFQTNGECSYNDLTIKVSKDSDGRSVHAISLQINQTKSSFPFGSSVVHRYLVGEGELGVKYRDYFNGLFNWGTPNSDMKWRIMEPVKGEVDFEKTDEMIEVLLQNGKKVRGHAMAWGKEEKLPEWLLGEEDEQINMEVQRRIRYMLERYSESVSNWDVLNENIEGQWLELNTGNLEFTQTMYTQMHQLQPEAGLFMNEYSIVTNGKFSSAYRRKVGAFLANGAPVHAVGIQSHFLEYDIVDIGVIQHRLDLMANAGLPLWITEFDLEDFDVSSRATKIGDLLRLYFSHPAIEGIVMWGFWSETNNMTTRGASLVDGEDFIENEAGAAVRNLFRNKWWTTTEEAVTSAQQVFRVFHGEHDIEVEIDGRSVWHGEMVVDKGTDTPITITIDCF</sequence>
<evidence type="ECO:0000256" key="2">
    <source>
        <dbReference type="ARBA" id="ARBA00022801"/>
    </source>
</evidence>
<reference evidence="8" key="3">
    <citation type="submission" date="2015-06" db="UniProtKB">
        <authorList>
            <consortium name="EnsemblMetazoa"/>
        </authorList>
    </citation>
    <scope>IDENTIFICATION</scope>
</reference>
<dbReference type="EnsemblMetazoa" id="CapteT217971">
    <property type="protein sequence ID" value="CapteP217971"/>
    <property type="gene ID" value="CapteG217971"/>
</dbReference>
<dbReference type="GO" id="GO:0031176">
    <property type="term" value="F:endo-1,4-beta-xylanase activity"/>
    <property type="evidence" value="ECO:0007669"/>
    <property type="project" value="UniProtKB-ARBA"/>
</dbReference>
<evidence type="ECO:0000256" key="5">
    <source>
        <dbReference type="SAM" id="SignalP"/>
    </source>
</evidence>
<dbReference type="PRINTS" id="PR00134">
    <property type="entry name" value="GLHYDRLASE10"/>
</dbReference>
<dbReference type="InterPro" id="IPR017853">
    <property type="entry name" value="GH"/>
</dbReference>
<dbReference type="Pfam" id="PF00331">
    <property type="entry name" value="Glyco_hydro_10"/>
    <property type="match status" value="1"/>
</dbReference>
<protein>
    <recommendedName>
        <fullName evidence="6">GH10 domain-containing protein</fullName>
    </recommendedName>
</protein>
<proteinExistence type="inferred from homology"/>
<evidence type="ECO:0000256" key="1">
    <source>
        <dbReference type="ARBA" id="ARBA00007495"/>
    </source>
</evidence>
<dbReference type="SUPFAM" id="SSF51445">
    <property type="entry name" value="(Trans)glycosidases"/>
    <property type="match status" value="1"/>
</dbReference>
<name>R7UX07_CAPTE</name>
<dbReference type="Gene3D" id="3.20.20.80">
    <property type="entry name" value="Glycosidases"/>
    <property type="match status" value="1"/>
</dbReference>
<dbReference type="GO" id="GO:0000272">
    <property type="term" value="P:polysaccharide catabolic process"/>
    <property type="evidence" value="ECO:0007669"/>
    <property type="project" value="UniProtKB-KW"/>
</dbReference>
<dbReference type="SMART" id="SM00633">
    <property type="entry name" value="Glyco_10"/>
    <property type="match status" value="1"/>
</dbReference>
<keyword evidence="9" id="KW-1185">Reference proteome</keyword>
<feature type="domain" description="GH10" evidence="6">
    <location>
        <begin position="252"/>
        <end position="529"/>
    </location>
</feature>
<evidence type="ECO:0000256" key="4">
    <source>
        <dbReference type="ARBA" id="ARBA00023326"/>
    </source>
</evidence>
<dbReference type="Proteomes" id="UP000014760">
    <property type="component" value="Unassembled WGS sequence"/>
</dbReference>
<dbReference type="AlphaFoldDB" id="R7UX07"/>
<reference evidence="9" key="1">
    <citation type="submission" date="2012-12" db="EMBL/GenBank/DDBJ databases">
        <authorList>
            <person name="Hellsten U."/>
            <person name="Grimwood J."/>
            <person name="Chapman J.A."/>
            <person name="Shapiro H."/>
            <person name="Aerts A."/>
            <person name="Otillar R.P."/>
            <person name="Terry A.Y."/>
            <person name="Boore J.L."/>
            <person name="Simakov O."/>
            <person name="Marletaz F."/>
            <person name="Cho S.-J."/>
            <person name="Edsinger-Gonzales E."/>
            <person name="Havlak P."/>
            <person name="Kuo D.-H."/>
            <person name="Larsson T."/>
            <person name="Lv J."/>
            <person name="Arendt D."/>
            <person name="Savage R."/>
            <person name="Osoegawa K."/>
            <person name="de Jong P."/>
            <person name="Lindberg D.R."/>
            <person name="Seaver E.C."/>
            <person name="Weisblat D.A."/>
            <person name="Putnam N.H."/>
            <person name="Grigoriev I.V."/>
            <person name="Rokhsar D.S."/>
        </authorList>
    </citation>
    <scope>NUCLEOTIDE SEQUENCE</scope>
    <source>
        <strain evidence="9">I ESC-2004</strain>
    </source>
</reference>
<dbReference type="PROSITE" id="PS51760">
    <property type="entry name" value="GH10_2"/>
    <property type="match status" value="1"/>
</dbReference>
<dbReference type="InterPro" id="IPR008979">
    <property type="entry name" value="Galactose-bd-like_sf"/>
</dbReference>
<evidence type="ECO:0000313" key="7">
    <source>
        <dbReference type="EMBL" id="ELU08452.1"/>
    </source>
</evidence>
<keyword evidence="5" id="KW-0732">Signal</keyword>
<comment type="similarity">
    <text evidence="1">Belongs to the glycosyl hydrolase 10 (cellulase F) family.</text>
</comment>
<dbReference type="PANTHER" id="PTHR31490">
    <property type="entry name" value="GLYCOSYL HYDROLASE"/>
    <property type="match status" value="1"/>
</dbReference>
<dbReference type="InterPro" id="IPR001000">
    <property type="entry name" value="GH10_dom"/>
</dbReference>
<feature type="chain" id="PRO_5008788517" description="GH10 domain-containing protein" evidence="5">
    <location>
        <begin position="21"/>
        <end position="589"/>
    </location>
</feature>
<feature type="signal peptide" evidence="5">
    <location>
        <begin position="1"/>
        <end position="20"/>
    </location>
</feature>
<dbReference type="EMBL" id="AMQN01006773">
    <property type="status" value="NOT_ANNOTATED_CDS"/>
    <property type="molecule type" value="Genomic_DNA"/>
</dbReference>
<dbReference type="EMBL" id="KB299094">
    <property type="protein sequence ID" value="ELU08452.1"/>
    <property type="molecule type" value="Genomic_DNA"/>
</dbReference>
<keyword evidence="3" id="KW-0119">Carbohydrate metabolism</keyword>
<evidence type="ECO:0000256" key="3">
    <source>
        <dbReference type="ARBA" id="ARBA00023277"/>
    </source>
</evidence>
<dbReference type="SUPFAM" id="SSF49785">
    <property type="entry name" value="Galactose-binding domain-like"/>
    <property type="match status" value="1"/>
</dbReference>
<gene>
    <name evidence="7" type="ORF">CAPTEDRAFT_217971</name>
</gene>
<organism evidence="7">
    <name type="scientific">Capitella teleta</name>
    <name type="common">Polychaete worm</name>
    <dbReference type="NCBI Taxonomy" id="283909"/>
    <lineage>
        <taxon>Eukaryota</taxon>
        <taxon>Metazoa</taxon>
        <taxon>Spiralia</taxon>
        <taxon>Lophotrochozoa</taxon>
        <taxon>Annelida</taxon>
        <taxon>Polychaeta</taxon>
        <taxon>Sedentaria</taxon>
        <taxon>Scolecida</taxon>
        <taxon>Capitellidae</taxon>
        <taxon>Capitella</taxon>
    </lineage>
</organism>
<dbReference type="OrthoDB" id="3055998at2759"/>
<evidence type="ECO:0000259" key="6">
    <source>
        <dbReference type="PROSITE" id="PS51760"/>
    </source>
</evidence>
<evidence type="ECO:0000313" key="8">
    <source>
        <dbReference type="EnsemblMetazoa" id="CapteP217971"/>
    </source>
</evidence>
<dbReference type="InterPro" id="IPR044846">
    <property type="entry name" value="GH10"/>
</dbReference>
<evidence type="ECO:0000313" key="9">
    <source>
        <dbReference type="Proteomes" id="UP000014760"/>
    </source>
</evidence>
<accession>R7UX07</accession>